<keyword evidence="5" id="KW-1185">Reference proteome</keyword>
<protein>
    <recommendedName>
        <fullName evidence="6">HTH-type transcriptional regulator</fullName>
    </recommendedName>
</protein>
<dbReference type="GO" id="GO:0003677">
    <property type="term" value="F:DNA binding"/>
    <property type="evidence" value="ECO:0007669"/>
    <property type="project" value="UniProtKB-KW"/>
</dbReference>
<dbReference type="OrthoDB" id="1807857at2"/>
<evidence type="ECO:0000313" key="5">
    <source>
        <dbReference type="Proteomes" id="UP000239549"/>
    </source>
</evidence>
<dbReference type="InterPro" id="IPR036388">
    <property type="entry name" value="WH-like_DNA-bd_sf"/>
</dbReference>
<dbReference type="Proteomes" id="UP000239549">
    <property type="component" value="Unassembled WGS sequence"/>
</dbReference>
<evidence type="ECO:0000256" key="1">
    <source>
        <dbReference type="ARBA" id="ARBA00023015"/>
    </source>
</evidence>
<dbReference type="Gene3D" id="1.10.287.160">
    <property type="entry name" value="HR1 repeat"/>
    <property type="match status" value="1"/>
</dbReference>
<reference evidence="5" key="1">
    <citation type="submission" date="2018-02" db="EMBL/GenBank/DDBJ databases">
        <title>Genome sequence of Desulfocucumis palustris strain NAW-5.</title>
        <authorList>
            <person name="Watanabe M."/>
            <person name="Kojima H."/>
            <person name="Fukui M."/>
        </authorList>
    </citation>
    <scope>NUCLEOTIDE SEQUENCE [LARGE SCALE GENOMIC DNA]</scope>
    <source>
        <strain evidence="5">NAW-5</strain>
    </source>
</reference>
<proteinExistence type="predicted"/>
<keyword evidence="1" id="KW-0805">Transcription regulation</keyword>
<comment type="caution">
    <text evidence="4">The sequence shown here is derived from an EMBL/GenBank/DDBJ whole genome shotgun (WGS) entry which is preliminary data.</text>
</comment>
<name>A0A2L2XFY2_9FIRM</name>
<organism evidence="4 5">
    <name type="scientific">Desulfocucumis palustris</name>
    <dbReference type="NCBI Taxonomy" id="1898651"/>
    <lineage>
        <taxon>Bacteria</taxon>
        <taxon>Bacillati</taxon>
        <taxon>Bacillota</taxon>
        <taxon>Clostridia</taxon>
        <taxon>Eubacteriales</taxon>
        <taxon>Desulfocucumaceae</taxon>
        <taxon>Desulfocucumis</taxon>
    </lineage>
</organism>
<evidence type="ECO:0000256" key="2">
    <source>
        <dbReference type="ARBA" id="ARBA00023125"/>
    </source>
</evidence>
<keyword evidence="2" id="KW-0238">DNA-binding</keyword>
<evidence type="ECO:0000256" key="3">
    <source>
        <dbReference type="ARBA" id="ARBA00023163"/>
    </source>
</evidence>
<dbReference type="Gene3D" id="1.10.10.10">
    <property type="entry name" value="Winged helix-like DNA-binding domain superfamily/Winged helix DNA-binding domain"/>
    <property type="match status" value="1"/>
</dbReference>
<evidence type="ECO:0008006" key="6">
    <source>
        <dbReference type="Google" id="ProtNLM"/>
    </source>
</evidence>
<dbReference type="EMBL" id="BFAV01000157">
    <property type="protein sequence ID" value="GBF35060.1"/>
    <property type="molecule type" value="Genomic_DNA"/>
</dbReference>
<evidence type="ECO:0000313" key="4">
    <source>
        <dbReference type="EMBL" id="GBF35060.1"/>
    </source>
</evidence>
<dbReference type="RefSeq" id="WP_128739163.1">
    <property type="nucleotide sequence ID" value="NZ_BFAV01000157.1"/>
</dbReference>
<accession>A0A2L2XFY2</accession>
<dbReference type="PANTHER" id="PTHR38465:SF2">
    <property type="entry name" value="HTH-TYPE TRANSCRIPTIONAL REGULATOR MMPR5"/>
    <property type="match status" value="1"/>
</dbReference>
<gene>
    <name evidence="4" type="ORF">DCCM_4183</name>
</gene>
<dbReference type="PANTHER" id="PTHR38465">
    <property type="entry name" value="HTH-TYPE TRANSCRIPTIONAL REGULATOR MJ1563-RELATED"/>
    <property type="match status" value="1"/>
</dbReference>
<sequence length="164" mass="18903">MTPINSQELDFVEEMGILWESSGATRTLGRVFGYLLLSEKPKSLDQLAKDLIFSKATASLTIRQGLMISIFEKVSIPGKRKDYYRVNINSWIDAMNQRMKILLTWETLIEKGLHSLSPGKVEAAENLRAMKDYFEFMRWYMSDFPEKLGKWRAGEIDVKSLKQG</sequence>
<dbReference type="InterPro" id="IPR052362">
    <property type="entry name" value="HTH-GbsR_regulator"/>
</dbReference>
<dbReference type="AlphaFoldDB" id="A0A2L2XFY2"/>
<keyword evidence="3" id="KW-0804">Transcription</keyword>